<accession>A0A1G7HDM8</accession>
<dbReference type="SMART" id="SM00701">
    <property type="entry name" value="PGRP"/>
    <property type="match status" value="1"/>
</dbReference>
<sequence>MRTITEIIVHCTATRADWMAGYPTGSKVAEVKAWHLARGFSDIGYHFLIDRDGTVAQGRPLELIGAHVAGHNTGTIGISLFGGFGSTEVDDFFDNFTAEQDVSARTLIADLRARFPAIKLVTGHNQYAAKACPGFQVSEWLGETIVVNAPGRVTVRRGSRSDDVRVLQETLSLRGHAPGQADGIFGGMTEAAVKAFQMGQGLTTDGIVGPVTWGALLGAA</sequence>
<evidence type="ECO:0000259" key="3">
    <source>
        <dbReference type="SMART" id="SM00701"/>
    </source>
</evidence>
<dbReference type="GO" id="GO:0008745">
    <property type="term" value="F:N-acetylmuramoyl-L-alanine amidase activity"/>
    <property type="evidence" value="ECO:0007669"/>
    <property type="project" value="InterPro"/>
</dbReference>
<dbReference type="InterPro" id="IPR015510">
    <property type="entry name" value="PGRP"/>
</dbReference>
<dbReference type="SUPFAM" id="SSF55846">
    <property type="entry name" value="N-acetylmuramoyl-L-alanine amidase-like"/>
    <property type="match status" value="1"/>
</dbReference>
<dbReference type="CDD" id="cd06583">
    <property type="entry name" value="PGRP"/>
    <property type="match status" value="1"/>
</dbReference>
<dbReference type="InterPro" id="IPR036505">
    <property type="entry name" value="Amidase/PGRP_sf"/>
</dbReference>
<dbReference type="SMART" id="SM00644">
    <property type="entry name" value="Ami_2"/>
    <property type="match status" value="1"/>
</dbReference>
<feature type="domain" description="N-acetylmuramoyl-L-alanine amidase" evidence="2">
    <location>
        <begin position="1"/>
        <end position="134"/>
    </location>
</feature>
<dbReference type="AlphaFoldDB" id="A0A1G7HDM8"/>
<dbReference type="InterPro" id="IPR036365">
    <property type="entry name" value="PGBD-like_sf"/>
</dbReference>
<dbReference type="InterPro" id="IPR036366">
    <property type="entry name" value="PGBDSf"/>
</dbReference>
<evidence type="ECO:0000313" key="5">
    <source>
        <dbReference type="Proteomes" id="UP000198994"/>
    </source>
</evidence>
<keyword evidence="5" id="KW-1185">Reference proteome</keyword>
<dbReference type="PANTHER" id="PTHR11022">
    <property type="entry name" value="PEPTIDOGLYCAN RECOGNITION PROTEIN"/>
    <property type="match status" value="1"/>
</dbReference>
<dbReference type="OrthoDB" id="8754850at2"/>
<dbReference type="PANTHER" id="PTHR11022:SF41">
    <property type="entry name" value="PEPTIDOGLYCAN-RECOGNITION PROTEIN LC-RELATED"/>
    <property type="match status" value="1"/>
</dbReference>
<comment type="similarity">
    <text evidence="1">Belongs to the N-acetylmuramoyl-L-alanine amidase 2 family.</text>
</comment>
<feature type="domain" description="Peptidoglycan recognition protein family" evidence="3">
    <location>
        <begin position="10"/>
        <end position="128"/>
    </location>
</feature>
<name>A0A1G7HDM8_9RHOB</name>
<evidence type="ECO:0000313" key="4">
    <source>
        <dbReference type="EMBL" id="SDE98478.1"/>
    </source>
</evidence>
<dbReference type="Gene3D" id="1.10.101.10">
    <property type="entry name" value="PGBD-like superfamily/PGBD"/>
    <property type="match status" value="1"/>
</dbReference>
<dbReference type="GO" id="GO:0008270">
    <property type="term" value="F:zinc ion binding"/>
    <property type="evidence" value="ECO:0007669"/>
    <property type="project" value="InterPro"/>
</dbReference>
<dbReference type="RefSeq" id="WP_089961228.1">
    <property type="nucleotide sequence ID" value="NZ_FNAV01000010.1"/>
</dbReference>
<organism evidence="4 5">
    <name type="scientific">Salipiger thiooxidans</name>
    <dbReference type="NCBI Taxonomy" id="282683"/>
    <lineage>
        <taxon>Bacteria</taxon>
        <taxon>Pseudomonadati</taxon>
        <taxon>Pseudomonadota</taxon>
        <taxon>Alphaproteobacteria</taxon>
        <taxon>Rhodobacterales</taxon>
        <taxon>Roseobacteraceae</taxon>
        <taxon>Salipiger</taxon>
    </lineage>
</organism>
<dbReference type="InterPro" id="IPR002502">
    <property type="entry name" value="Amidase_domain"/>
</dbReference>
<dbReference type="Pfam" id="PF01510">
    <property type="entry name" value="Amidase_2"/>
    <property type="match status" value="1"/>
</dbReference>
<evidence type="ECO:0000259" key="2">
    <source>
        <dbReference type="SMART" id="SM00644"/>
    </source>
</evidence>
<dbReference type="GO" id="GO:0009253">
    <property type="term" value="P:peptidoglycan catabolic process"/>
    <property type="evidence" value="ECO:0007669"/>
    <property type="project" value="InterPro"/>
</dbReference>
<dbReference type="STRING" id="282683.SAMN04488105_110236"/>
<gene>
    <name evidence="4" type="ORF">SAMN04488105_110236</name>
</gene>
<dbReference type="SUPFAM" id="SSF47090">
    <property type="entry name" value="PGBD-like"/>
    <property type="match status" value="1"/>
</dbReference>
<proteinExistence type="inferred from homology"/>
<reference evidence="5" key="1">
    <citation type="submission" date="2016-10" db="EMBL/GenBank/DDBJ databases">
        <authorList>
            <person name="Varghese N."/>
            <person name="Submissions S."/>
        </authorList>
    </citation>
    <scope>NUCLEOTIDE SEQUENCE [LARGE SCALE GENOMIC DNA]</scope>
    <source>
        <strain evidence="5">DSM 10146</strain>
    </source>
</reference>
<dbReference type="Proteomes" id="UP000198994">
    <property type="component" value="Unassembled WGS sequence"/>
</dbReference>
<dbReference type="EMBL" id="FNAV01000010">
    <property type="protein sequence ID" value="SDE98478.1"/>
    <property type="molecule type" value="Genomic_DNA"/>
</dbReference>
<protein>
    <submittedName>
        <fullName evidence="4">N-acetylmuramoyl-L-alanine amidase</fullName>
    </submittedName>
</protein>
<dbReference type="InterPro" id="IPR006619">
    <property type="entry name" value="PGRP_domain_met/bac"/>
</dbReference>
<dbReference type="Pfam" id="PF01471">
    <property type="entry name" value="PG_binding_1"/>
    <property type="match status" value="1"/>
</dbReference>
<dbReference type="InterPro" id="IPR002477">
    <property type="entry name" value="Peptidoglycan-bd-like"/>
</dbReference>
<evidence type="ECO:0000256" key="1">
    <source>
        <dbReference type="ARBA" id="ARBA00007553"/>
    </source>
</evidence>
<dbReference type="Gene3D" id="3.40.80.10">
    <property type="entry name" value="Peptidoglycan recognition protein-like"/>
    <property type="match status" value="1"/>
</dbReference>